<evidence type="ECO:0000256" key="2">
    <source>
        <dbReference type="ARBA" id="ARBA00001946"/>
    </source>
</evidence>
<feature type="domain" description="Nudix hydrolase" evidence="7">
    <location>
        <begin position="23"/>
        <end position="226"/>
    </location>
</feature>
<comment type="cofactor">
    <cofactor evidence="2">
        <name>Mg(2+)</name>
        <dbReference type="ChEBI" id="CHEBI:18420"/>
    </cofactor>
</comment>
<gene>
    <name evidence="8" type="ORF">FB557_1270</name>
</gene>
<keyword evidence="3" id="KW-0479">Metal-binding</keyword>
<dbReference type="OrthoDB" id="7183442at2"/>
<evidence type="ECO:0000256" key="6">
    <source>
        <dbReference type="ARBA" id="ARBA00023211"/>
    </source>
</evidence>
<keyword evidence="9" id="KW-1185">Reference proteome</keyword>
<name>A0A560WE61_9MICO</name>
<evidence type="ECO:0000256" key="3">
    <source>
        <dbReference type="ARBA" id="ARBA00022723"/>
    </source>
</evidence>
<dbReference type="PANTHER" id="PTHR12318:SF0">
    <property type="entry name" value="ACYL-COENZYME A DIPHOSPHATASE NUDT19"/>
    <property type="match status" value="1"/>
</dbReference>
<sequence>MTTRDFFLGSQLPLAADDAPVSQARPAATVMLVRDAVQGIEVFMLRRARSMAFAASMLVFPGGRVDVRDTDDDLRWAGPSAQEWAQRMDCGQSEARGFVAAAVREVFEETGVLLAGTDGEGGRLADPAARRRARAALELGEIPLSQLLEETGTDLRSDLLTYRAHWVTPEIEPRRYDTRFFVAELPAGQEPDGDTSEAEEAAWVRPEDALARHADGALALMPPTLVCLEDLAAAGSVSRAMTAPPAVPRVLPYLAQTDAGPALRVELA</sequence>
<organism evidence="8 9">
    <name type="scientific">Marihabitans asiaticum</name>
    <dbReference type="NCBI Taxonomy" id="415218"/>
    <lineage>
        <taxon>Bacteria</taxon>
        <taxon>Bacillati</taxon>
        <taxon>Actinomycetota</taxon>
        <taxon>Actinomycetes</taxon>
        <taxon>Micrococcales</taxon>
        <taxon>Intrasporangiaceae</taxon>
        <taxon>Marihabitans</taxon>
    </lineage>
</organism>
<evidence type="ECO:0000256" key="5">
    <source>
        <dbReference type="ARBA" id="ARBA00022842"/>
    </source>
</evidence>
<dbReference type="SUPFAM" id="SSF55811">
    <property type="entry name" value="Nudix"/>
    <property type="match status" value="2"/>
</dbReference>
<dbReference type="EMBL" id="VIUW01000002">
    <property type="protein sequence ID" value="TWD15745.1"/>
    <property type="molecule type" value="Genomic_DNA"/>
</dbReference>
<evidence type="ECO:0000256" key="4">
    <source>
        <dbReference type="ARBA" id="ARBA00022801"/>
    </source>
</evidence>
<dbReference type="CDD" id="cd18870">
    <property type="entry name" value="NUDIX_AcylCoAdiphos_Nudt19"/>
    <property type="match status" value="1"/>
</dbReference>
<dbReference type="RefSeq" id="WP_144856706.1">
    <property type="nucleotide sequence ID" value="NZ_BAAAYT010000001.1"/>
</dbReference>
<dbReference type="PROSITE" id="PS51462">
    <property type="entry name" value="NUDIX"/>
    <property type="match status" value="1"/>
</dbReference>
<dbReference type="Gene3D" id="3.90.79.10">
    <property type="entry name" value="Nucleoside Triphosphate Pyrophosphohydrolase"/>
    <property type="match status" value="1"/>
</dbReference>
<accession>A0A560WE61</accession>
<evidence type="ECO:0000313" key="9">
    <source>
        <dbReference type="Proteomes" id="UP000315628"/>
    </source>
</evidence>
<evidence type="ECO:0000256" key="1">
    <source>
        <dbReference type="ARBA" id="ARBA00001936"/>
    </source>
</evidence>
<dbReference type="GO" id="GO:0016818">
    <property type="term" value="F:hydrolase activity, acting on acid anhydrides, in phosphorus-containing anhydrides"/>
    <property type="evidence" value="ECO:0007669"/>
    <property type="project" value="InterPro"/>
</dbReference>
<reference evidence="8 9" key="1">
    <citation type="submission" date="2019-06" db="EMBL/GenBank/DDBJ databases">
        <title>Sequencing the genomes of 1000 actinobacteria strains.</title>
        <authorList>
            <person name="Klenk H.-P."/>
        </authorList>
    </citation>
    <scope>NUCLEOTIDE SEQUENCE [LARGE SCALE GENOMIC DNA]</scope>
    <source>
        <strain evidence="8 9">DSM 18935</strain>
    </source>
</reference>
<evidence type="ECO:0000313" key="8">
    <source>
        <dbReference type="EMBL" id="TWD15745.1"/>
    </source>
</evidence>
<evidence type="ECO:0000259" key="7">
    <source>
        <dbReference type="PROSITE" id="PS51462"/>
    </source>
</evidence>
<keyword evidence="4" id="KW-0378">Hydrolase</keyword>
<dbReference type="PANTHER" id="PTHR12318">
    <property type="entry name" value="TESTOSTERONE-REGULATED PROTEIN RP2"/>
    <property type="match status" value="1"/>
</dbReference>
<keyword evidence="6" id="KW-0464">Manganese</keyword>
<dbReference type="InterPro" id="IPR000086">
    <property type="entry name" value="NUDIX_hydrolase_dom"/>
</dbReference>
<comment type="caution">
    <text evidence="8">The sequence shown here is derived from an EMBL/GenBank/DDBJ whole genome shotgun (WGS) entry which is preliminary data.</text>
</comment>
<dbReference type="InterPro" id="IPR039121">
    <property type="entry name" value="NUDT19"/>
</dbReference>
<dbReference type="GO" id="GO:0046872">
    <property type="term" value="F:metal ion binding"/>
    <property type="evidence" value="ECO:0007669"/>
    <property type="project" value="UniProtKB-KW"/>
</dbReference>
<dbReference type="AlphaFoldDB" id="A0A560WE61"/>
<comment type="cofactor">
    <cofactor evidence="1">
        <name>Mn(2+)</name>
        <dbReference type="ChEBI" id="CHEBI:29035"/>
    </cofactor>
</comment>
<protein>
    <submittedName>
        <fullName evidence="8">NUDIX domain-containing protein</fullName>
    </submittedName>
</protein>
<dbReference type="InterPro" id="IPR015797">
    <property type="entry name" value="NUDIX_hydrolase-like_dom_sf"/>
</dbReference>
<dbReference type="Proteomes" id="UP000315628">
    <property type="component" value="Unassembled WGS sequence"/>
</dbReference>
<keyword evidence="5" id="KW-0460">Magnesium</keyword>
<proteinExistence type="predicted"/>